<dbReference type="InterPro" id="IPR004117">
    <property type="entry name" value="7tm6_olfct_rcpt"/>
</dbReference>
<evidence type="ECO:0000256" key="3">
    <source>
        <dbReference type="ARBA" id="ARBA00022606"/>
    </source>
</evidence>
<proteinExistence type="predicted"/>
<evidence type="ECO:0008006" key="12">
    <source>
        <dbReference type="Google" id="ProtNLM"/>
    </source>
</evidence>
<keyword evidence="8" id="KW-0675">Receptor</keyword>
<dbReference type="PANTHER" id="PTHR21137">
    <property type="entry name" value="ODORANT RECEPTOR"/>
    <property type="match status" value="1"/>
</dbReference>
<dbReference type="AlphaFoldDB" id="A0A9P0HNA8"/>
<evidence type="ECO:0000256" key="9">
    <source>
        <dbReference type="ARBA" id="ARBA00023224"/>
    </source>
</evidence>
<evidence type="ECO:0000256" key="7">
    <source>
        <dbReference type="ARBA" id="ARBA00023136"/>
    </source>
</evidence>
<dbReference type="GO" id="GO:0005549">
    <property type="term" value="F:odorant binding"/>
    <property type="evidence" value="ECO:0007669"/>
    <property type="project" value="InterPro"/>
</dbReference>
<evidence type="ECO:0000313" key="11">
    <source>
        <dbReference type="Proteomes" id="UP001152798"/>
    </source>
</evidence>
<keyword evidence="11" id="KW-1185">Reference proteome</keyword>
<name>A0A9P0HNA8_NEZVI</name>
<protein>
    <recommendedName>
        <fullName evidence="12">Odorant receptor</fullName>
    </recommendedName>
</protein>
<evidence type="ECO:0000256" key="4">
    <source>
        <dbReference type="ARBA" id="ARBA00022692"/>
    </source>
</evidence>
<evidence type="ECO:0000256" key="1">
    <source>
        <dbReference type="ARBA" id="ARBA00004651"/>
    </source>
</evidence>
<dbReference type="PANTHER" id="PTHR21137:SF35">
    <property type="entry name" value="ODORANT RECEPTOR 19A-RELATED"/>
    <property type="match status" value="1"/>
</dbReference>
<evidence type="ECO:0000256" key="2">
    <source>
        <dbReference type="ARBA" id="ARBA00022475"/>
    </source>
</evidence>
<dbReference type="OrthoDB" id="6631264at2759"/>
<dbReference type="Proteomes" id="UP001152798">
    <property type="component" value="Chromosome 6"/>
</dbReference>
<dbReference type="GO" id="GO:0004984">
    <property type="term" value="F:olfactory receptor activity"/>
    <property type="evidence" value="ECO:0007669"/>
    <property type="project" value="InterPro"/>
</dbReference>
<gene>
    <name evidence="10" type="ORF">NEZAVI_LOCUS13412</name>
</gene>
<keyword evidence="3" id="KW-0716">Sensory transduction</keyword>
<keyword evidence="9" id="KW-0807">Transducer</keyword>
<keyword evidence="4" id="KW-0812">Transmembrane</keyword>
<reference evidence="10" key="1">
    <citation type="submission" date="2022-01" db="EMBL/GenBank/DDBJ databases">
        <authorList>
            <person name="King R."/>
        </authorList>
    </citation>
    <scope>NUCLEOTIDE SEQUENCE</scope>
</reference>
<evidence type="ECO:0000256" key="6">
    <source>
        <dbReference type="ARBA" id="ARBA00022989"/>
    </source>
</evidence>
<keyword evidence="2" id="KW-1003">Cell membrane</keyword>
<organism evidence="10 11">
    <name type="scientific">Nezara viridula</name>
    <name type="common">Southern green stink bug</name>
    <name type="synonym">Cimex viridulus</name>
    <dbReference type="NCBI Taxonomy" id="85310"/>
    <lineage>
        <taxon>Eukaryota</taxon>
        <taxon>Metazoa</taxon>
        <taxon>Ecdysozoa</taxon>
        <taxon>Arthropoda</taxon>
        <taxon>Hexapoda</taxon>
        <taxon>Insecta</taxon>
        <taxon>Pterygota</taxon>
        <taxon>Neoptera</taxon>
        <taxon>Paraneoptera</taxon>
        <taxon>Hemiptera</taxon>
        <taxon>Heteroptera</taxon>
        <taxon>Panheteroptera</taxon>
        <taxon>Pentatomomorpha</taxon>
        <taxon>Pentatomoidea</taxon>
        <taxon>Pentatomidae</taxon>
        <taxon>Pentatominae</taxon>
        <taxon>Nezara</taxon>
    </lineage>
</organism>
<dbReference type="GO" id="GO:0007165">
    <property type="term" value="P:signal transduction"/>
    <property type="evidence" value="ECO:0007669"/>
    <property type="project" value="UniProtKB-KW"/>
</dbReference>
<keyword evidence="7" id="KW-0472">Membrane</keyword>
<dbReference type="Pfam" id="PF02949">
    <property type="entry name" value="7tm_6"/>
    <property type="match status" value="1"/>
</dbReference>
<evidence type="ECO:0000313" key="10">
    <source>
        <dbReference type="EMBL" id="CAH1405138.1"/>
    </source>
</evidence>
<evidence type="ECO:0000256" key="8">
    <source>
        <dbReference type="ARBA" id="ARBA00023170"/>
    </source>
</evidence>
<sequence>MDSTTYNLKQRLAGVSQSLLSIGDDNHQKGITLKLNDENILRMAVLEHVEIIRLIREFDKLLTDIFLIQVLQTTIVSTMCFYAASKIDDIMDVPKFVAIISATYMQLYIYCWLGEEISQHSNDIHHSIYASKWYQCDLKVRKSLNIFETFTKAHFKLNGGHIFTIHLETFLLMLKESFSYFMVLRAIVK</sequence>
<comment type="subcellular location">
    <subcellularLocation>
        <location evidence="1">Cell membrane</location>
        <topology evidence="1">Multi-pass membrane protein</topology>
    </subcellularLocation>
</comment>
<keyword evidence="6" id="KW-1133">Transmembrane helix</keyword>
<evidence type="ECO:0000256" key="5">
    <source>
        <dbReference type="ARBA" id="ARBA00022725"/>
    </source>
</evidence>
<dbReference type="EMBL" id="OV725082">
    <property type="protein sequence ID" value="CAH1405138.1"/>
    <property type="molecule type" value="Genomic_DNA"/>
</dbReference>
<accession>A0A9P0HNA8</accession>
<dbReference type="GO" id="GO:0005886">
    <property type="term" value="C:plasma membrane"/>
    <property type="evidence" value="ECO:0007669"/>
    <property type="project" value="UniProtKB-SubCell"/>
</dbReference>
<keyword evidence="5" id="KW-0552">Olfaction</keyword>